<dbReference type="AlphaFoldDB" id="A0A4W6DT23"/>
<evidence type="ECO:0000313" key="1">
    <source>
        <dbReference type="Ensembl" id="ENSLCAP00010028009.1"/>
    </source>
</evidence>
<evidence type="ECO:0000313" key="2">
    <source>
        <dbReference type="Proteomes" id="UP000314980"/>
    </source>
</evidence>
<reference evidence="2" key="1">
    <citation type="submission" date="2015-09" db="EMBL/GenBank/DDBJ databases">
        <authorList>
            <person name="Sai Rama Sridatta P."/>
        </authorList>
    </citation>
    <scope>NUCLEOTIDE SEQUENCE [LARGE SCALE GENOMIC DNA]</scope>
</reference>
<dbReference type="Ensembl" id="ENSLCAT00010028620.1">
    <property type="protein sequence ID" value="ENSLCAP00010028009.1"/>
    <property type="gene ID" value="ENSLCAG00010013176.1"/>
</dbReference>
<proteinExistence type="predicted"/>
<reference evidence="1" key="2">
    <citation type="submission" date="2025-08" db="UniProtKB">
        <authorList>
            <consortium name="Ensembl"/>
        </authorList>
    </citation>
    <scope>IDENTIFICATION</scope>
</reference>
<accession>A0A4W6DT23</accession>
<organism evidence="1 2">
    <name type="scientific">Lates calcarifer</name>
    <name type="common">Barramundi</name>
    <name type="synonym">Holocentrus calcarifer</name>
    <dbReference type="NCBI Taxonomy" id="8187"/>
    <lineage>
        <taxon>Eukaryota</taxon>
        <taxon>Metazoa</taxon>
        <taxon>Chordata</taxon>
        <taxon>Craniata</taxon>
        <taxon>Vertebrata</taxon>
        <taxon>Euteleostomi</taxon>
        <taxon>Actinopterygii</taxon>
        <taxon>Neopterygii</taxon>
        <taxon>Teleostei</taxon>
        <taxon>Neoteleostei</taxon>
        <taxon>Acanthomorphata</taxon>
        <taxon>Carangaria</taxon>
        <taxon>Carangaria incertae sedis</taxon>
        <taxon>Centropomidae</taxon>
        <taxon>Lates</taxon>
    </lineage>
</organism>
<protein>
    <submittedName>
        <fullName evidence="1">Uncharacterized protein</fullName>
    </submittedName>
</protein>
<dbReference type="InParanoid" id="A0A4W6DT23"/>
<name>A0A4W6DT23_LATCA</name>
<keyword evidence="2" id="KW-1185">Reference proteome</keyword>
<dbReference type="Proteomes" id="UP000314980">
    <property type="component" value="Unassembled WGS sequence"/>
</dbReference>
<sequence>METVSGPTGIFSLLWTHSLCSRGLKVRLSRASARVTNLRMKNCCLVKGEEIVKSHSRLYEYWSNSIVHVTVGMYGNCEPPRGIFFPSVYSQ</sequence>
<reference evidence="1" key="3">
    <citation type="submission" date="2025-09" db="UniProtKB">
        <authorList>
            <consortium name="Ensembl"/>
        </authorList>
    </citation>
    <scope>IDENTIFICATION</scope>
</reference>